<reference evidence="1 2" key="1">
    <citation type="submission" date="2021-06" db="EMBL/GenBank/DDBJ databases">
        <title>Caerostris extrusa draft genome.</title>
        <authorList>
            <person name="Kono N."/>
            <person name="Arakawa K."/>
        </authorList>
    </citation>
    <scope>NUCLEOTIDE SEQUENCE [LARGE SCALE GENOMIC DNA]</scope>
</reference>
<keyword evidence="2" id="KW-1185">Reference proteome</keyword>
<protein>
    <submittedName>
        <fullName evidence="1">Uncharacterized protein</fullName>
    </submittedName>
</protein>
<evidence type="ECO:0000313" key="2">
    <source>
        <dbReference type="Proteomes" id="UP001054945"/>
    </source>
</evidence>
<evidence type="ECO:0000313" key="1">
    <source>
        <dbReference type="EMBL" id="GIY97127.1"/>
    </source>
</evidence>
<name>A0AAV4XR18_CAEEX</name>
<proteinExistence type="predicted"/>
<accession>A0AAV4XR18</accession>
<organism evidence="1 2">
    <name type="scientific">Caerostris extrusa</name>
    <name type="common">Bark spider</name>
    <name type="synonym">Caerostris bankana</name>
    <dbReference type="NCBI Taxonomy" id="172846"/>
    <lineage>
        <taxon>Eukaryota</taxon>
        <taxon>Metazoa</taxon>
        <taxon>Ecdysozoa</taxon>
        <taxon>Arthropoda</taxon>
        <taxon>Chelicerata</taxon>
        <taxon>Arachnida</taxon>
        <taxon>Araneae</taxon>
        <taxon>Araneomorphae</taxon>
        <taxon>Entelegynae</taxon>
        <taxon>Araneoidea</taxon>
        <taxon>Araneidae</taxon>
        <taxon>Caerostris</taxon>
    </lineage>
</organism>
<gene>
    <name evidence="1" type="ORF">CEXT_430851</name>
</gene>
<dbReference type="AlphaFoldDB" id="A0AAV4XR18"/>
<dbReference type="Proteomes" id="UP001054945">
    <property type="component" value="Unassembled WGS sequence"/>
</dbReference>
<sequence>MVLDLAKERQNFRYTCEISFSDQASNSSSVLALHPKHRMRFGEVYNANNLYGCAMSQPLSIDNFFAVEVLDFNAFDYDENLEVVNSGGGFTMSEKCTTKNKRFPTCIRALNHHM</sequence>
<dbReference type="EMBL" id="BPLR01018122">
    <property type="protein sequence ID" value="GIY97127.1"/>
    <property type="molecule type" value="Genomic_DNA"/>
</dbReference>
<comment type="caution">
    <text evidence="1">The sequence shown here is derived from an EMBL/GenBank/DDBJ whole genome shotgun (WGS) entry which is preliminary data.</text>
</comment>